<feature type="transmembrane region" description="Helical" evidence="9">
    <location>
        <begin position="244"/>
        <end position="267"/>
    </location>
</feature>
<proteinExistence type="predicted"/>
<evidence type="ECO:0000256" key="7">
    <source>
        <dbReference type="ARBA" id="ARBA00023136"/>
    </source>
</evidence>
<feature type="transmembrane region" description="Helical" evidence="9">
    <location>
        <begin position="142"/>
        <end position="160"/>
    </location>
</feature>
<feature type="compositionally biased region" description="Low complexity" evidence="8">
    <location>
        <begin position="1"/>
        <end position="18"/>
    </location>
</feature>
<sequence>MSTVFGSSDSADSAGSGDQLPKLHSDEHLRQSRDQFELGNLTEAEQDQFKQSDSTQKPDGSFLSWVITLFGTAVGAGILFLPLDAGSFGFWPLVAATLFIGPLVFFSHRAYARIVSASPIKGLDVLQVITSLTGRKRGAVTALMYWFSIYPIVLIYGISITNTVDSFLVNQLGLPQLNRLLLALICVGVLAGSFALGKKAMLWLANILVYPLLLTLAAVSLYLIPQWDLESFMAYESATPIWKSLLLILPILVFSFSHMAAVSQFVLDIQKAKGGDVHATEREVSRIELVASTLMVVFTMFFVWSCTLALGAEGMDEATAANIPVLSYLANVTDAQFLAVITPIIAICAITTSYYGHMLGTQEGTTYLLRVVAPGAAAKISSRALNAGINIFIFLTTVAVAVLNPPIMDLISVVGGIFITFLVYLVPSLLFRRATAFKHYANRPDTIFVGVMGVIIMAVAIWQLFQG</sequence>
<dbReference type="GO" id="GO:0003333">
    <property type="term" value="P:amino acid transmembrane transport"/>
    <property type="evidence" value="ECO:0007669"/>
    <property type="project" value="InterPro"/>
</dbReference>
<feature type="transmembrane region" description="Helical" evidence="9">
    <location>
        <begin position="180"/>
        <end position="196"/>
    </location>
</feature>
<evidence type="ECO:0000313" key="11">
    <source>
        <dbReference type="Proteomes" id="UP000029914"/>
    </source>
</evidence>
<keyword evidence="7 9" id="KW-0472">Membrane</keyword>
<name>A0A097IIU9_9CORY</name>
<dbReference type="AlphaFoldDB" id="A0A097IIU9"/>
<accession>A0A097IIU9</accession>
<protein>
    <submittedName>
        <fullName evidence="10">Septum formation initiator</fullName>
    </submittedName>
</protein>
<dbReference type="OrthoDB" id="1627372at2"/>
<dbReference type="HOGENOM" id="CLU_052043_1_1_11"/>
<dbReference type="GO" id="GO:0005886">
    <property type="term" value="C:plasma membrane"/>
    <property type="evidence" value="ECO:0007669"/>
    <property type="project" value="UniProtKB-SubCell"/>
</dbReference>
<dbReference type="Proteomes" id="UP000029914">
    <property type="component" value="Chromosome"/>
</dbReference>
<evidence type="ECO:0000313" key="10">
    <source>
        <dbReference type="EMBL" id="AIT62033.1"/>
    </source>
</evidence>
<feature type="transmembrane region" description="Helical" evidence="9">
    <location>
        <begin position="88"/>
        <end position="106"/>
    </location>
</feature>
<dbReference type="STRING" id="558173.CDOO_12755"/>
<dbReference type="PANTHER" id="PTHR35334">
    <property type="entry name" value="SERINE TRANSPORTER"/>
    <property type="match status" value="1"/>
</dbReference>
<gene>
    <name evidence="10" type="ORF">CDOO_12755</name>
</gene>
<evidence type="ECO:0000256" key="9">
    <source>
        <dbReference type="SAM" id="Phobius"/>
    </source>
</evidence>
<evidence type="ECO:0000256" key="6">
    <source>
        <dbReference type="ARBA" id="ARBA00022989"/>
    </source>
</evidence>
<feature type="transmembrane region" description="Helical" evidence="9">
    <location>
        <begin position="62"/>
        <end position="82"/>
    </location>
</feature>
<evidence type="ECO:0000256" key="5">
    <source>
        <dbReference type="ARBA" id="ARBA00022692"/>
    </source>
</evidence>
<dbReference type="PANTHER" id="PTHR35334:SF2">
    <property type="entry name" value="SERINE TRANSPORTER SDAC"/>
    <property type="match status" value="1"/>
</dbReference>
<dbReference type="EMBL" id="CP006764">
    <property type="protein sequence ID" value="AIT62033.1"/>
    <property type="molecule type" value="Genomic_DNA"/>
</dbReference>
<comment type="subcellular location">
    <subcellularLocation>
        <location evidence="1">Cell inner membrane</location>
        <topology evidence="1">Multi-pass membrane protein</topology>
    </subcellularLocation>
</comment>
<evidence type="ECO:0000256" key="4">
    <source>
        <dbReference type="ARBA" id="ARBA00022519"/>
    </source>
</evidence>
<dbReference type="Gene3D" id="1.20.1740.10">
    <property type="entry name" value="Amino acid/polyamine transporter I"/>
    <property type="match status" value="1"/>
</dbReference>
<organism evidence="10 11">
    <name type="scientific">Corynebacterium doosanense CAU 212 = DSM 45436</name>
    <dbReference type="NCBI Taxonomy" id="558173"/>
    <lineage>
        <taxon>Bacteria</taxon>
        <taxon>Bacillati</taxon>
        <taxon>Actinomycetota</taxon>
        <taxon>Actinomycetes</taxon>
        <taxon>Mycobacteriales</taxon>
        <taxon>Corynebacteriaceae</taxon>
        <taxon>Corynebacterium</taxon>
    </lineage>
</organism>
<evidence type="ECO:0000256" key="3">
    <source>
        <dbReference type="ARBA" id="ARBA00022475"/>
    </source>
</evidence>
<keyword evidence="4" id="KW-0997">Cell inner membrane</keyword>
<feature type="transmembrane region" description="Helical" evidence="9">
    <location>
        <begin position="447"/>
        <end position="465"/>
    </location>
</feature>
<dbReference type="RefSeq" id="WP_018022016.1">
    <property type="nucleotide sequence ID" value="NZ_AQUX01000005.1"/>
</dbReference>
<evidence type="ECO:0000256" key="2">
    <source>
        <dbReference type="ARBA" id="ARBA00022448"/>
    </source>
</evidence>
<feature type="region of interest" description="Disordered" evidence="8">
    <location>
        <begin position="1"/>
        <end position="26"/>
    </location>
</feature>
<feature type="transmembrane region" description="Helical" evidence="9">
    <location>
        <begin position="203"/>
        <end position="224"/>
    </location>
</feature>
<feature type="transmembrane region" description="Helical" evidence="9">
    <location>
        <begin position="410"/>
        <end position="431"/>
    </location>
</feature>
<keyword evidence="2" id="KW-0813">Transport</keyword>
<keyword evidence="5 9" id="KW-0812">Transmembrane</keyword>
<evidence type="ECO:0000256" key="1">
    <source>
        <dbReference type="ARBA" id="ARBA00004429"/>
    </source>
</evidence>
<reference evidence="10 11" key="1">
    <citation type="submission" date="2013-09" db="EMBL/GenBank/DDBJ databases">
        <title>Complete genome sequence of Corynebacterium doosanense CAU 212(T) (=DSM 45436(T)), isolated from activated sludge.</title>
        <authorList>
            <person name="Schaffert L."/>
            <person name="Albersmeier A."/>
            <person name="Kalinowski J."/>
            <person name="Ruckert C."/>
        </authorList>
    </citation>
    <scope>NUCLEOTIDE SEQUENCE [LARGE SCALE GENOMIC DNA]</scope>
    <source>
        <strain evidence="10 11">CAU 212</strain>
    </source>
</reference>
<feature type="transmembrane region" description="Helical" evidence="9">
    <location>
        <begin position="287"/>
        <end position="310"/>
    </location>
</feature>
<dbReference type="InterPro" id="IPR018227">
    <property type="entry name" value="Amino_acid_transport_2"/>
</dbReference>
<evidence type="ECO:0000256" key="8">
    <source>
        <dbReference type="SAM" id="MobiDB-lite"/>
    </source>
</evidence>
<keyword evidence="11" id="KW-1185">Reference proteome</keyword>
<feature type="transmembrane region" description="Helical" evidence="9">
    <location>
        <begin position="384"/>
        <end position="404"/>
    </location>
</feature>
<keyword evidence="6 9" id="KW-1133">Transmembrane helix</keyword>
<feature type="transmembrane region" description="Helical" evidence="9">
    <location>
        <begin position="335"/>
        <end position="355"/>
    </location>
</feature>
<keyword evidence="3" id="KW-1003">Cell membrane</keyword>
<dbReference type="KEGG" id="cdo:CDOO_12755"/>
<dbReference type="eggNOG" id="COG0814">
    <property type="taxonomic scope" value="Bacteria"/>
</dbReference>